<dbReference type="Gene3D" id="3.30.700.10">
    <property type="entry name" value="Glycoprotein, Type 4 Pilin"/>
    <property type="match status" value="1"/>
</dbReference>
<evidence type="ECO:0008006" key="4">
    <source>
        <dbReference type="Google" id="ProtNLM"/>
    </source>
</evidence>
<dbReference type="SUPFAM" id="SSF54523">
    <property type="entry name" value="Pili subunits"/>
    <property type="match status" value="1"/>
</dbReference>
<evidence type="ECO:0000313" key="3">
    <source>
        <dbReference type="Proteomes" id="UP000315440"/>
    </source>
</evidence>
<gene>
    <name evidence="2" type="ORF">Mal64_03000</name>
</gene>
<dbReference type="Proteomes" id="UP000315440">
    <property type="component" value="Unassembled WGS sequence"/>
</dbReference>
<feature type="transmembrane region" description="Helical" evidence="1">
    <location>
        <begin position="16"/>
        <end position="37"/>
    </location>
</feature>
<dbReference type="InterPro" id="IPR045584">
    <property type="entry name" value="Pilin-like"/>
</dbReference>
<dbReference type="RefSeq" id="WP_146396020.1">
    <property type="nucleotide sequence ID" value="NZ_SJPQ01000001.1"/>
</dbReference>
<evidence type="ECO:0000313" key="2">
    <source>
        <dbReference type="EMBL" id="TWT89918.1"/>
    </source>
</evidence>
<keyword evidence="1" id="KW-0472">Membrane</keyword>
<reference evidence="2 3" key="1">
    <citation type="submission" date="2019-02" db="EMBL/GenBank/DDBJ databases">
        <title>Deep-cultivation of Planctomycetes and their phenomic and genomic characterization uncovers novel biology.</title>
        <authorList>
            <person name="Wiegand S."/>
            <person name="Jogler M."/>
            <person name="Boedeker C."/>
            <person name="Pinto D."/>
            <person name="Vollmers J."/>
            <person name="Rivas-Marin E."/>
            <person name="Kohn T."/>
            <person name="Peeters S.H."/>
            <person name="Heuer A."/>
            <person name="Rast P."/>
            <person name="Oberbeckmann S."/>
            <person name="Bunk B."/>
            <person name="Jeske O."/>
            <person name="Meyerdierks A."/>
            <person name="Storesund J.E."/>
            <person name="Kallscheuer N."/>
            <person name="Luecker S."/>
            <person name="Lage O.M."/>
            <person name="Pohl T."/>
            <person name="Merkel B.J."/>
            <person name="Hornburger P."/>
            <person name="Mueller R.-W."/>
            <person name="Bruemmer F."/>
            <person name="Labrenz M."/>
            <person name="Spormann A.M."/>
            <person name="Op Den Camp H."/>
            <person name="Overmann J."/>
            <person name="Amann R."/>
            <person name="Jetten M.S.M."/>
            <person name="Mascher T."/>
            <person name="Medema M.H."/>
            <person name="Devos D.P."/>
            <person name="Kaster A.-K."/>
            <person name="Ovreas L."/>
            <person name="Rohde M."/>
            <person name="Galperin M.Y."/>
            <person name="Jogler C."/>
        </authorList>
    </citation>
    <scope>NUCLEOTIDE SEQUENCE [LARGE SCALE GENOMIC DNA]</scope>
    <source>
        <strain evidence="2 3">Mal64</strain>
    </source>
</reference>
<organism evidence="2 3">
    <name type="scientific">Pseudobythopirellula maris</name>
    <dbReference type="NCBI Taxonomy" id="2527991"/>
    <lineage>
        <taxon>Bacteria</taxon>
        <taxon>Pseudomonadati</taxon>
        <taxon>Planctomycetota</taxon>
        <taxon>Planctomycetia</taxon>
        <taxon>Pirellulales</taxon>
        <taxon>Lacipirellulaceae</taxon>
        <taxon>Pseudobythopirellula</taxon>
    </lineage>
</organism>
<dbReference type="OrthoDB" id="277238at2"/>
<dbReference type="EMBL" id="SJPQ01000001">
    <property type="protein sequence ID" value="TWT89918.1"/>
    <property type="molecule type" value="Genomic_DNA"/>
</dbReference>
<evidence type="ECO:0000256" key="1">
    <source>
        <dbReference type="SAM" id="Phobius"/>
    </source>
</evidence>
<dbReference type="InterPro" id="IPR012902">
    <property type="entry name" value="N_methyl_site"/>
</dbReference>
<sequence>MIQSIPTARHRQRWRAFSLLELTATVAVIGLVATMALQRYGSTTLGTTRAEGYTRRLVLDLRQAQRRAIATGDDHYVAFASDSGEIVSHTLMRDLPGGDAAADETVAVPQGVTVTSADTAWTYDFEGAVSGSSGGSTVRVDSSTAYWVITLYQATGALRSQRFAP</sequence>
<proteinExistence type="predicted"/>
<protein>
    <recommendedName>
        <fullName evidence="4">General secretion pathway GspH domain-containing protein</fullName>
    </recommendedName>
</protein>
<comment type="caution">
    <text evidence="2">The sequence shown here is derived from an EMBL/GenBank/DDBJ whole genome shotgun (WGS) entry which is preliminary data.</text>
</comment>
<keyword evidence="3" id="KW-1185">Reference proteome</keyword>
<name>A0A5C5ZS81_9BACT</name>
<keyword evidence="1" id="KW-0812">Transmembrane</keyword>
<accession>A0A5C5ZS81</accession>
<dbReference type="AlphaFoldDB" id="A0A5C5ZS81"/>
<dbReference type="NCBIfam" id="TIGR02532">
    <property type="entry name" value="IV_pilin_GFxxxE"/>
    <property type="match status" value="1"/>
</dbReference>
<keyword evidence="1" id="KW-1133">Transmembrane helix</keyword>